<dbReference type="GO" id="GO:0004519">
    <property type="term" value="F:endonuclease activity"/>
    <property type="evidence" value="ECO:0007669"/>
    <property type="project" value="InterPro"/>
</dbReference>
<gene>
    <name evidence="1" type="ORF">B0I71DRAFT_135979</name>
</gene>
<reference evidence="1 2" key="1">
    <citation type="submission" date="2018-07" db="EMBL/GenBank/DDBJ databases">
        <title>Draft Genome Assemblies for Five Robust Yarrowia lipolytica Strains Exhibiting High Lipid Production and Pentose Sugar Utilization and Sugar Alcohol Secretion from Undetoxified Lignocellulosic Biomass Hydrolysates.</title>
        <authorList>
            <consortium name="DOE Joint Genome Institute"/>
            <person name="Walker C."/>
            <person name="Ryu S."/>
            <person name="Na H."/>
            <person name="Zane M."/>
            <person name="LaButti K."/>
            <person name="Lipzen A."/>
            <person name="Haridas S."/>
            <person name="Barry K."/>
            <person name="Grigoriev I.V."/>
            <person name="Quarterman J."/>
            <person name="Slininger P."/>
            <person name="Dien B."/>
            <person name="Trinh C.T."/>
        </authorList>
    </citation>
    <scope>NUCLEOTIDE SEQUENCE [LARGE SCALE GENOMIC DNA]</scope>
    <source>
        <strain evidence="1 2">YB392</strain>
    </source>
</reference>
<dbReference type="GO" id="GO:0000470">
    <property type="term" value="P:maturation of LSU-rRNA"/>
    <property type="evidence" value="ECO:0007669"/>
    <property type="project" value="TreeGrafter"/>
</dbReference>
<dbReference type="EMBL" id="KZ859086">
    <property type="protein sequence ID" value="RDW23418.1"/>
    <property type="molecule type" value="Genomic_DNA"/>
</dbReference>
<name>A0A371BZ92_YARLL</name>
<dbReference type="GO" id="GO:0090730">
    <property type="term" value="C:Las1 complex"/>
    <property type="evidence" value="ECO:0007669"/>
    <property type="project" value="InterPro"/>
</dbReference>
<sequence length="328" mass="36977">MSAKTTTPTVTPWANKSEFFELKNWFFPGLSDPEAATASKQRAIARTKAYMIRGNVPHAVECTGMLVSAQIEDTPSANAISTRLAMSTAVIRFVNGMIDPHQNGSYVIPMQVIAREIGLPVFLVDLRHTCTHETLPSLRELRAGVDEAVTWLHTNYWSVRDAEANESATPAANSDEIKEIFRQWRRLYRDNRDLKALKDLSNPGSKPEMRFAFLAKQIVLYYSSDPATLFATMVHQKVMHTKNQINKALLLPMLKSLPSELLSDLFLYMFDEAERVDKHQTLSEELSLNANPVAEWLEVFVEQDMLSNGQKTMLTCSRSLGRTALNLL</sequence>
<dbReference type="Proteomes" id="UP000256601">
    <property type="component" value="Unassembled WGS sequence"/>
</dbReference>
<proteinExistence type="predicted"/>
<dbReference type="VEuPathDB" id="FungiDB:YALI1_D23575g"/>
<dbReference type="AlphaFoldDB" id="A0A371BZ92"/>
<organism evidence="1 2">
    <name type="scientific">Yarrowia lipolytica</name>
    <name type="common">Candida lipolytica</name>
    <dbReference type="NCBI Taxonomy" id="4952"/>
    <lineage>
        <taxon>Eukaryota</taxon>
        <taxon>Fungi</taxon>
        <taxon>Dikarya</taxon>
        <taxon>Ascomycota</taxon>
        <taxon>Saccharomycotina</taxon>
        <taxon>Dipodascomycetes</taxon>
        <taxon>Dipodascales</taxon>
        <taxon>Dipodascales incertae sedis</taxon>
        <taxon>Yarrowia</taxon>
    </lineage>
</organism>
<evidence type="ECO:0000313" key="2">
    <source>
        <dbReference type="Proteomes" id="UP000256601"/>
    </source>
</evidence>
<dbReference type="GO" id="GO:0030687">
    <property type="term" value="C:preribosome, large subunit precursor"/>
    <property type="evidence" value="ECO:0007669"/>
    <property type="project" value="TreeGrafter"/>
</dbReference>
<accession>A0A371BZ92</accession>
<dbReference type="Pfam" id="PF04031">
    <property type="entry name" value="Las1"/>
    <property type="match status" value="1"/>
</dbReference>
<feature type="non-terminal residue" evidence="1">
    <location>
        <position position="328"/>
    </location>
</feature>
<dbReference type="PANTHER" id="PTHR15002">
    <property type="entry name" value="RIBOSOMAL BIOGENESIS PROTEIN LAS1L"/>
    <property type="match status" value="1"/>
</dbReference>
<dbReference type="VEuPathDB" id="FungiDB:YALI0_D18700g"/>
<protein>
    <submittedName>
        <fullName evidence="1">Las1-like-domain-containing protein</fullName>
    </submittedName>
</protein>
<dbReference type="InterPro" id="IPR007174">
    <property type="entry name" value="Las1"/>
</dbReference>
<evidence type="ECO:0000313" key="1">
    <source>
        <dbReference type="EMBL" id="RDW23418.1"/>
    </source>
</evidence>
<dbReference type="PANTHER" id="PTHR15002:SF0">
    <property type="entry name" value="RIBOSOMAL BIOGENESIS PROTEIN LAS1L"/>
    <property type="match status" value="1"/>
</dbReference>
<dbReference type="GO" id="GO:0000460">
    <property type="term" value="P:maturation of 5.8S rRNA"/>
    <property type="evidence" value="ECO:0007669"/>
    <property type="project" value="TreeGrafter"/>
</dbReference>